<dbReference type="Pfam" id="PF00702">
    <property type="entry name" value="Hydrolase"/>
    <property type="match status" value="1"/>
</dbReference>
<keyword evidence="7 12" id="KW-0067">ATP-binding</keyword>
<feature type="transmembrane region" description="Helical" evidence="12">
    <location>
        <begin position="116"/>
        <end position="132"/>
    </location>
</feature>
<gene>
    <name evidence="15" type="ORF">CJN711_LOCUS2136</name>
</gene>
<dbReference type="Gene3D" id="3.40.50.1000">
    <property type="entry name" value="HAD superfamily/HAD-like"/>
    <property type="match status" value="2"/>
</dbReference>
<dbReference type="Pfam" id="PF00122">
    <property type="entry name" value="E1-E2_ATPase"/>
    <property type="match status" value="1"/>
</dbReference>
<dbReference type="InterPro" id="IPR036412">
    <property type="entry name" value="HAD-like_sf"/>
</dbReference>
<dbReference type="InterPro" id="IPR023299">
    <property type="entry name" value="ATPase_P-typ_cyto_dom_N"/>
</dbReference>
<accession>A0A814GI90</accession>
<dbReference type="Pfam" id="PF00690">
    <property type="entry name" value="Cation_ATPase_N"/>
    <property type="match status" value="1"/>
</dbReference>
<comment type="catalytic activity">
    <reaction evidence="12">
        <text>ATP + H2O + H(+)(in) = ADP + phosphate + 2 H(+)(out)</text>
        <dbReference type="Rhea" id="RHEA:20852"/>
        <dbReference type="ChEBI" id="CHEBI:15377"/>
        <dbReference type="ChEBI" id="CHEBI:15378"/>
        <dbReference type="ChEBI" id="CHEBI:30616"/>
        <dbReference type="ChEBI" id="CHEBI:43474"/>
        <dbReference type="ChEBI" id="CHEBI:456216"/>
        <dbReference type="EC" id="7.1.2.1"/>
    </reaction>
</comment>
<dbReference type="PROSITE" id="PS00154">
    <property type="entry name" value="ATPASE_E1_E2"/>
    <property type="match status" value="1"/>
</dbReference>
<evidence type="ECO:0000256" key="9">
    <source>
        <dbReference type="ARBA" id="ARBA00022967"/>
    </source>
</evidence>
<evidence type="ECO:0000256" key="2">
    <source>
        <dbReference type="ARBA" id="ARBA00008804"/>
    </source>
</evidence>
<keyword evidence="5" id="KW-0479">Metal-binding</keyword>
<evidence type="ECO:0000313" key="15">
    <source>
        <dbReference type="EMBL" id="CAF0996713.1"/>
    </source>
</evidence>
<comment type="similarity">
    <text evidence="2 12">Belongs to the cation transport ATPase (P-type) (TC 3.A.3) family. Type IIIA subfamily.</text>
</comment>
<dbReference type="CDD" id="cd02076">
    <property type="entry name" value="P-type_ATPase_H"/>
    <property type="match status" value="1"/>
</dbReference>
<keyword evidence="8 12" id="KW-0460">Magnesium</keyword>
<dbReference type="GO" id="GO:0008553">
    <property type="term" value="F:P-type proton-exporting transporter activity"/>
    <property type="evidence" value="ECO:0007669"/>
    <property type="project" value="UniProtKB-UniRule"/>
</dbReference>
<dbReference type="Gene3D" id="3.40.1110.10">
    <property type="entry name" value="Calcium-transporting ATPase, cytoplasmic domain N"/>
    <property type="match status" value="1"/>
</dbReference>
<keyword evidence="3" id="KW-0597">Phosphoprotein</keyword>
<evidence type="ECO:0000259" key="14">
    <source>
        <dbReference type="SMART" id="SM00831"/>
    </source>
</evidence>
<dbReference type="GO" id="GO:0016887">
    <property type="term" value="F:ATP hydrolysis activity"/>
    <property type="evidence" value="ECO:0007669"/>
    <property type="project" value="InterPro"/>
</dbReference>
<dbReference type="InterPro" id="IPR004014">
    <property type="entry name" value="ATPase_P-typ_cation-transptr_N"/>
</dbReference>
<comment type="caution">
    <text evidence="15">The sequence shown here is derived from an EMBL/GenBank/DDBJ whole genome shotgun (WGS) entry which is preliminary data.</text>
</comment>
<evidence type="ECO:0000256" key="1">
    <source>
        <dbReference type="ARBA" id="ARBA00004141"/>
    </source>
</evidence>
<evidence type="ECO:0000256" key="6">
    <source>
        <dbReference type="ARBA" id="ARBA00022741"/>
    </source>
</evidence>
<protein>
    <recommendedName>
        <fullName evidence="12">Plasma membrane ATPase</fullName>
        <ecNumber evidence="12">7.1.2.1</ecNumber>
    </recommendedName>
</protein>
<dbReference type="FunFam" id="2.70.150.10:FF:000004">
    <property type="entry name" value="Plasma membrane ATPase"/>
    <property type="match status" value="1"/>
</dbReference>
<dbReference type="Gene3D" id="1.20.1110.10">
    <property type="entry name" value="Calcium-transporting ATPase, transmembrane domain"/>
    <property type="match status" value="3"/>
</dbReference>
<feature type="region of interest" description="Disordered" evidence="13">
    <location>
        <begin position="989"/>
        <end position="1026"/>
    </location>
</feature>
<comment type="subcellular location">
    <subcellularLocation>
        <location evidence="12">Cell membrane</location>
        <topology evidence="12">Multi-pass membrane protein</topology>
    </subcellularLocation>
    <subcellularLocation>
        <location evidence="1">Membrane</location>
        <topology evidence="1">Multi-pass membrane protein</topology>
    </subcellularLocation>
</comment>
<dbReference type="GO" id="GO:0005886">
    <property type="term" value="C:plasma membrane"/>
    <property type="evidence" value="ECO:0007669"/>
    <property type="project" value="UniProtKB-SubCell"/>
</dbReference>
<dbReference type="GO" id="GO:0120029">
    <property type="term" value="P:proton export across plasma membrane"/>
    <property type="evidence" value="ECO:0007669"/>
    <property type="project" value="UniProtKB-UniRule"/>
</dbReference>
<dbReference type="SUPFAM" id="SSF81660">
    <property type="entry name" value="Metal cation-transporting ATPase, ATP-binding domain N"/>
    <property type="match status" value="1"/>
</dbReference>
<evidence type="ECO:0000256" key="5">
    <source>
        <dbReference type="ARBA" id="ARBA00022723"/>
    </source>
</evidence>
<dbReference type="Proteomes" id="UP000663855">
    <property type="component" value="Unassembled WGS sequence"/>
</dbReference>
<dbReference type="NCBIfam" id="TIGR01647">
    <property type="entry name" value="ATPase-IIIA_H"/>
    <property type="match status" value="1"/>
</dbReference>
<dbReference type="GO" id="GO:0005524">
    <property type="term" value="F:ATP binding"/>
    <property type="evidence" value="ECO:0007669"/>
    <property type="project" value="UniProtKB-UniRule"/>
</dbReference>
<evidence type="ECO:0000256" key="13">
    <source>
        <dbReference type="SAM" id="MobiDB-lite"/>
    </source>
</evidence>
<dbReference type="GO" id="GO:0046872">
    <property type="term" value="F:metal ion binding"/>
    <property type="evidence" value="ECO:0007669"/>
    <property type="project" value="UniProtKB-KW"/>
</dbReference>
<feature type="transmembrane region" description="Helical" evidence="12">
    <location>
        <begin position="914"/>
        <end position="937"/>
    </location>
</feature>
<feature type="transmembrane region" description="Helical" evidence="12">
    <location>
        <begin position="77"/>
        <end position="104"/>
    </location>
</feature>
<dbReference type="InterPro" id="IPR059000">
    <property type="entry name" value="ATPase_P-type_domA"/>
</dbReference>
<keyword evidence="10 12" id="KW-1133">Transmembrane helix</keyword>
<feature type="domain" description="Cation-transporting P-type ATPase N-terminal" evidence="14">
    <location>
        <begin position="33"/>
        <end position="105"/>
    </location>
</feature>
<evidence type="ECO:0000256" key="12">
    <source>
        <dbReference type="RuleBase" id="RU362083"/>
    </source>
</evidence>
<dbReference type="EMBL" id="CAJNOV010000132">
    <property type="protein sequence ID" value="CAF0996713.1"/>
    <property type="molecule type" value="Genomic_DNA"/>
</dbReference>
<dbReference type="SUPFAM" id="SSF81665">
    <property type="entry name" value="Calcium ATPase, transmembrane domain M"/>
    <property type="match status" value="1"/>
</dbReference>
<feature type="transmembrane region" description="Helical" evidence="12">
    <location>
        <begin position="949"/>
        <end position="971"/>
    </location>
</feature>
<dbReference type="PRINTS" id="PR00121">
    <property type="entry name" value="NAKATPASE"/>
</dbReference>
<keyword evidence="4 12" id="KW-0812">Transmembrane</keyword>
<feature type="transmembrane region" description="Helical" evidence="12">
    <location>
        <begin position="766"/>
        <end position="788"/>
    </location>
</feature>
<dbReference type="FunFam" id="3.40.1110.10:FF:000005">
    <property type="entry name" value="Plasma membrane ATPase"/>
    <property type="match status" value="1"/>
</dbReference>
<reference evidence="15" key="1">
    <citation type="submission" date="2021-02" db="EMBL/GenBank/DDBJ databases">
        <authorList>
            <person name="Nowell W R."/>
        </authorList>
    </citation>
    <scope>NUCLEOTIDE SEQUENCE</scope>
</reference>
<evidence type="ECO:0000256" key="10">
    <source>
        <dbReference type="ARBA" id="ARBA00022989"/>
    </source>
</evidence>
<dbReference type="InterPro" id="IPR006534">
    <property type="entry name" value="P-type_ATPase_IIIA"/>
</dbReference>
<keyword evidence="12" id="KW-0375">Hydrogen ion transport</keyword>
<feature type="transmembrane region" description="Helical" evidence="12">
    <location>
        <begin position="265"/>
        <end position="288"/>
    </location>
</feature>
<feature type="transmembrane region" description="Helical" evidence="12">
    <location>
        <begin position="831"/>
        <end position="853"/>
    </location>
</feature>
<dbReference type="PRINTS" id="PR00119">
    <property type="entry name" value="CATATPASE"/>
</dbReference>
<dbReference type="InterPro" id="IPR008250">
    <property type="entry name" value="ATPase_P-typ_transduc_dom_A_sf"/>
</dbReference>
<dbReference type="SUPFAM" id="SSF81653">
    <property type="entry name" value="Calcium ATPase, transduction domain A"/>
    <property type="match status" value="1"/>
</dbReference>
<dbReference type="Pfam" id="PF13246">
    <property type="entry name" value="Cation_ATPase"/>
    <property type="match status" value="1"/>
</dbReference>
<name>A0A814GI90_9BILA</name>
<keyword evidence="12" id="KW-0406">Ion transport</keyword>
<dbReference type="FunFam" id="3.40.50.1000:FF:000211">
    <property type="entry name" value="Plasma membrane ATPase"/>
    <property type="match status" value="1"/>
</dbReference>
<dbReference type="EC" id="7.1.2.1" evidence="12"/>
<dbReference type="NCBIfam" id="TIGR01494">
    <property type="entry name" value="ATPase_P-type"/>
    <property type="match status" value="2"/>
</dbReference>
<feature type="transmembrane region" description="Helical" evidence="12">
    <location>
        <begin position="300"/>
        <end position="321"/>
    </location>
</feature>
<sequence length="1106" mass="121078">MVDEQPKSTYVILPENSIKNLTVAELYDKEKYDLSTMVEVDVFTMLDATREGLTDEEVNERLLKFGHNRLEHKEKSAIIQFLLFMWNPLSWVMEAAAIVAIVVSNGGGKPPDWEDFVGIILLLLANSIIGFVEQRNAGNAVKALMESLAPEAKVKRNGEWKVIEAATLVPGDIISVKLGDVIPADARLFAAHGGVSIDQAALTGESLPVTKTAGDEIFSGSTCKQGEAEAIVIGTGLNTFFGRAAKLVGNSSDEIGHLQIILAKIGNFCIIGIAIFLVAEILVMYAGFRYEYRRGINNLLVLLIGGIPIAMPTVLSVTLAIGAKQLSQHKAIVTHVTAIEELAAVTILCSDKTGTLTLNKLVINKPSVKQYSDIGIDEIIHYAAIASRTENQDAIDTCITGAYGDIKTIRAGIQELEFKPFNPTNKRTEITYKRISDGTVHRISKGMSHSILDLCTRNKTQEQIKQMNADVDEFARRGLRALAVAIEDVPSGEIEGEGNGFELVGLLPIYDPPRSDTKETIERAIALGVKVKMITGDQLAIAKETGRLLGMGDNMYLSKTLKDGPPPESGYRDVDDLVLHADGFAGVYPGEIEGEGNGFELVGLLPIYDPPRSDTKETIERAIALGVKVKMITGDQLAIAKETGRRLGMGDNMYLSKTLKDGPPPESGYRDVDDLVLHADGFAGVYPEHKYEIVEKLQKLGYIIAMTGDGVNDAPALSRANVGVAVADASDAARSAADIVLTEPGLSVIIEAILGSRQIFQRMRNYAIYTCSITIRVIVGFSVLIFAFKFDFPSFMVLILAILNDGTIMTISKDRVKPSPYPNSWNLTEIFTYAIVYGIYLAASTVAFFAVAVKTDFFQKFGVTKIVYGNSSSSYPGWNDPVLHSVIYLQVSTISQALIFVTRSHGFFFMERPSIILVVAFMVAQLVATFIAVWANWSFTDIKGCGWKWAGVVWIWNIVWFFPLDGFKYALRAYFDPIQKRAIEELLTPEPSTQAQTSRRKSTLAAAGSGPLSRRSTMVGGDSSRSRRGTFIEATAKYYAPQTEHLSTSRLHRNFARLFKSEGADAPRIAVDHDELRRFSLVQAHHASKLLNPNGTNANRRTTTAL</sequence>
<dbReference type="SUPFAM" id="SSF56784">
    <property type="entry name" value="HAD-like"/>
    <property type="match status" value="2"/>
</dbReference>
<dbReference type="InterPro" id="IPR001757">
    <property type="entry name" value="P_typ_ATPase"/>
</dbReference>
<dbReference type="InterPro" id="IPR018303">
    <property type="entry name" value="ATPase_P-typ_P_site"/>
</dbReference>
<dbReference type="InterPro" id="IPR023214">
    <property type="entry name" value="HAD_sf"/>
</dbReference>
<proteinExistence type="inferred from homology"/>
<dbReference type="AlphaFoldDB" id="A0A814GI90"/>
<evidence type="ECO:0000256" key="3">
    <source>
        <dbReference type="ARBA" id="ARBA00022553"/>
    </source>
</evidence>
<evidence type="ECO:0000313" key="16">
    <source>
        <dbReference type="Proteomes" id="UP000663855"/>
    </source>
</evidence>
<keyword evidence="12" id="KW-0813">Transport</keyword>
<organism evidence="15 16">
    <name type="scientific">Rotaria magnacalcarata</name>
    <dbReference type="NCBI Taxonomy" id="392030"/>
    <lineage>
        <taxon>Eukaryota</taxon>
        <taxon>Metazoa</taxon>
        <taxon>Spiralia</taxon>
        <taxon>Gnathifera</taxon>
        <taxon>Rotifera</taxon>
        <taxon>Eurotatoria</taxon>
        <taxon>Bdelloidea</taxon>
        <taxon>Philodinida</taxon>
        <taxon>Philodinidae</taxon>
        <taxon>Rotaria</taxon>
    </lineage>
</organism>
<dbReference type="InterPro" id="IPR023298">
    <property type="entry name" value="ATPase_P-typ_TM_dom_sf"/>
</dbReference>
<evidence type="ECO:0000256" key="8">
    <source>
        <dbReference type="ARBA" id="ARBA00022842"/>
    </source>
</evidence>
<dbReference type="PANTHER" id="PTHR42861">
    <property type="entry name" value="CALCIUM-TRANSPORTING ATPASE"/>
    <property type="match status" value="1"/>
</dbReference>
<keyword evidence="9 12" id="KW-1278">Translocase</keyword>
<evidence type="ECO:0000256" key="7">
    <source>
        <dbReference type="ARBA" id="ARBA00022840"/>
    </source>
</evidence>
<dbReference type="SMART" id="SM00831">
    <property type="entry name" value="Cation_ATPase_N"/>
    <property type="match status" value="1"/>
</dbReference>
<evidence type="ECO:0000256" key="4">
    <source>
        <dbReference type="ARBA" id="ARBA00022692"/>
    </source>
</evidence>
<keyword evidence="11 12" id="KW-0472">Membrane</keyword>
<evidence type="ECO:0000256" key="11">
    <source>
        <dbReference type="ARBA" id="ARBA00023136"/>
    </source>
</evidence>
<keyword evidence="6 12" id="KW-0547">Nucleotide-binding</keyword>